<comment type="catalytic activity">
    <reaction evidence="1">
        <text>ATP + protein L-histidine = ADP + protein N-phospho-L-histidine.</text>
        <dbReference type="EC" id="2.7.13.3"/>
    </reaction>
</comment>
<evidence type="ECO:0000313" key="11">
    <source>
        <dbReference type="EMBL" id="QCP35869.1"/>
    </source>
</evidence>
<dbReference type="InterPro" id="IPR050482">
    <property type="entry name" value="Sensor_HK_TwoCompSys"/>
</dbReference>
<evidence type="ECO:0000256" key="9">
    <source>
        <dbReference type="SAM" id="Phobius"/>
    </source>
</evidence>
<keyword evidence="6 11" id="KW-0418">Kinase</keyword>
<dbReference type="EC" id="2.7.13.3" evidence="2"/>
<dbReference type="CDD" id="cd16917">
    <property type="entry name" value="HATPase_UhpB-NarQ-NarX-like"/>
    <property type="match status" value="1"/>
</dbReference>
<dbReference type="Pfam" id="PF07730">
    <property type="entry name" value="HisKA_3"/>
    <property type="match status" value="1"/>
</dbReference>
<dbReference type="RefSeq" id="WP_137329173.1">
    <property type="nucleotide sequence ID" value="NZ_CP040058.1"/>
</dbReference>
<dbReference type="EMBL" id="CP040058">
    <property type="protein sequence ID" value="QCP35869.1"/>
    <property type="molecule type" value="Genomic_DNA"/>
</dbReference>
<evidence type="ECO:0000313" key="12">
    <source>
        <dbReference type="Proteomes" id="UP000298653"/>
    </source>
</evidence>
<dbReference type="InterPro" id="IPR011712">
    <property type="entry name" value="Sig_transdc_His_kin_sub3_dim/P"/>
</dbReference>
<evidence type="ECO:0000256" key="1">
    <source>
        <dbReference type="ARBA" id="ARBA00000085"/>
    </source>
</evidence>
<protein>
    <recommendedName>
        <fullName evidence="2">histidine kinase</fullName>
        <ecNumber evidence="2">2.7.13.3</ecNumber>
    </recommendedName>
</protein>
<evidence type="ECO:0000256" key="7">
    <source>
        <dbReference type="ARBA" id="ARBA00022840"/>
    </source>
</evidence>
<feature type="transmembrane region" description="Helical" evidence="9">
    <location>
        <begin position="87"/>
        <end position="120"/>
    </location>
</feature>
<name>A0A4P8IL45_9FIRM</name>
<keyword evidence="3" id="KW-0597">Phosphoprotein</keyword>
<dbReference type="PANTHER" id="PTHR24421">
    <property type="entry name" value="NITRATE/NITRITE SENSOR PROTEIN NARX-RELATED"/>
    <property type="match status" value="1"/>
</dbReference>
<dbReference type="GO" id="GO:0016020">
    <property type="term" value="C:membrane"/>
    <property type="evidence" value="ECO:0007669"/>
    <property type="project" value="InterPro"/>
</dbReference>
<dbReference type="Gene3D" id="1.20.5.1930">
    <property type="match status" value="1"/>
</dbReference>
<evidence type="ECO:0000256" key="3">
    <source>
        <dbReference type="ARBA" id="ARBA00022553"/>
    </source>
</evidence>
<dbReference type="OrthoDB" id="9781904at2"/>
<evidence type="ECO:0000256" key="5">
    <source>
        <dbReference type="ARBA" id="ARBA00022741"/>
    </source>
</evidence>
<keyword evidence="4 11" id="KW-0808">Transferase</keyword>
<dbReference type="GO" id="GO:0005524">
    <property type="term" value="F:ATP binding"/>
    <property type="evidence" value="ECO:0007669"/>
    <property type="project" value="UniProtKB-KW"/>
</dbReference>
<keyword evidence="9" id="KW-0812">Transmembrane</keyword>
<dbReference type="GO" id="GO:0000155">
    <property type="term" value="F:phosphorelay sensor kinase activity"/>
    <property type="evidence" value="ECO:0007669"/>
    <property type="project" value="InterPro"/>
</dbReference>
<feature type="transmembrane region" description="Helical" evidence="9">
    <location>
        <begin position="55"/>
        <end position="75"/>
    </location>
</feature>
<organism evidence="11 12">
    <name type="scientific">Anaerostipes rhamnosivorans</name>
    <dbReference type="NCBI Taxonomy" id="1229621"/>
    <lineage>
        <taxon>Bacteria</taxon>
        <taxon>Bacillati</taxon>
        <taxon>Bacillota</taxon>
        <taxon>Clostridia</taxon>
        <taxon>Lachnospirales</taxon>
        <taxon>Lachnospiraceae</taxon>
        <taxon>Anaerostipes</taxon>
    </lineage>
</organism>
<sequence>MSVLIDKSILLLFTIPLLLRESGMVPVIAFLTGFTASCVLSLKDHEKLSLSVSCMYGILSISFPSFELFLPLFCYDCTRTSRKFSGALLVLCSIPFLTSHPLFLRMGLILNLLLSIFLSVRTQKLDGMREEFKKLRDDSTELNLLLNKKNRYLLEKQETEIHLATLKERNRIAREIHDNVGHMLSRSILQLGALKALNQDPALSLPLSELHKTLNTAMDSIRTSVHGLQESSVSLHDTVSEISRGYPDYNVDFVYDISDSPPQNLQYCFAAIIKEAFTNTSKHSNARHIRLVLREHPSFYQLLFEDDGTIEPGSYSSGMGLSNMKERIESFHGTIHISYEHGFKIFITVPHNTSSYQLGGNT</sequence>
<accession>A0A4P8IL45</accession>
<dbReference type="PANTHER" id="PTHR24421:SF10">
    <property type="entry name" value="NITRATE_NITRITE SENSOR PROTEIN NARQ"/>
    <property type="match status" value="1"/>
</dbReference>
<keyword evidence="9" id="KW-1133">Transmembrane helix</keyword>
<proteinExistence type="predicted"/>
<evidence type="ECO:0000259" key="10">
    <source>
        <dbReference type="Pfam" id="PF07730"/>
    </source>
</evidence>
<feature type="domain" description="Signal transduction histidine kinase subgroup 3 dimerisation and phosphoacceptor" evidence="10">
    <location>
        <begin position="168"/>
        <end position="231"/>
    </location>
</feature>
<evidence type="ECO:0000256" key="8">
    <source>
        <dbReference type="ARBA" id="ARBA00023012"/>
    </source>
</evidence>
<keyword evidence="8" id="KW-0902">Two-component regulatory system</keyword>
<keyword evidence="5" id="KW-0547">Nucleotide-binding</keyword>
<dbReference type="GO" id="GO:0046983">
    <property type="term" value="F:protein dimerization activity"/>
    <property type="evidence" value="ECO:0007669"/>
    <property type="project" value="InterPro"/>
</dbReference>
<keyword evidence="12" id="KW-1185">Reference proteome</keyword>
<keyword evidence="7" id="KW-0067">ATP-binding</keyword>
<evidence type="ECO:0000256" key="2">
    <source>
        <dbReference type="ARBA" id="ARBA00012438"/>
    </source>
</evidence>
<reference evidence="11 12" key="1">
    <citation type="submission" date="2019-05" db="EMBL/GenBank/DDBJ databases">
        <title>Complete genome sequencing of Anaerostipes rhamnosivorans.</title>
        <authorList>
            <person name="Bui T.P.N."/>
            <person name="de Vos W.M."/>
        </authorList>
    </citation>
    <scope>NUCLEOTIDE SEQUENCE [LARGE SCALE GENOMIC DNA]</scope>
    <source>
        <strain evidence="11 12">1y2</strain>
    </source>
</reference>
<dbReference type="SUPFAM" id="SSF55874">
    <property type="entry name" value="ATPase domain of HSP90 chaperone/DNA topoisomerase II/histidine kinase"/>
    <property type="match status" value="1"/>
</dbReference>
<gene>
    <name evidence="11" type="ORF">AR1Y2_2415</name>
</gene>
<dbReference type="InterPro" id="IPR036890">
    <property type="entry name" value="HATPase_C_sf"/>
</dbReference>
<keyword evidence="9" id="KW-0472">Membrane</keyword>
<dbReference type="KEGG" id="arf:AR1Y2_2415"/>
<dbReference type="Proteomes" id="UP000298653">
    <property type="component" value="Chromosome"/>
</dbReference>
<evidence type="ECO:0000256" key="4">
    <source>
        <dbReference type="ARBA" id="ARBA00022679"/>
    </source>
</evidence>
<evidence type="ECO:0000256" key="6">
    <source>
        <dbReference type="ARBA" id="ARBA00022777"/>
    </source>
</evidence>
<dbReference type="AlphaFoldDB" id="A0A4P8IL45"/>
<dbReference type="Gene3D" id="3.30.565.10">
    <property type="entry name" value="Histidine kinase-like ATPase, C-terminal domain"/>
    <property type="match status" value="1"/>
</dbReference>